<dbReference type="RefSeq" id="WP_258295193.1">
    <property type="nucleotide sequence ID" value="NZ_JANKJG010000009.1"/>
</dbReference>
<evidence type="ECO:0000256" key="1">
    <source>
        <dbReference type="SAM" id="MobiDB-lite"/>
    </source>
</evidence>
<dbReference type="Proteomes" id="UP001165396">
    <property type="component" value="Unassembled WGS sequence"/>
</dbReference>
<sequence length="67" mass="7066">MKSDWILDVLKDLRTFAIENGLPVLAEQLDDTAIIAMVEIAGRTELTGGQHDAGRADSSVAGEVGAI</sequence>
<name>A0ABT1Z2T6_9RHOB</name>
<organism evidence="2 3">
    <name type="scientific">Pseudosulfitobacter koreensis</name>
    <dbReference type="NCBI Taxonomy" id="2968472"/>
    <lineage>
        <taxon>Bacteria</taxon>
        <taxon>Pseudomonadati</taxon>
        <taxon>Pseudomonadota</taxon>
        <taxon>Alphaproteobacteria</taxon>
        <taxon>Rhodobacterales</taxon>
        <taxon>Roseobacteraceae</taxon>
        <taxon>Pseudosulfitobacter</taxon>
    </lineage>
</organism>
<feature type="region of interest" description="Disordered" evidence="1">
    <location>
        <begin position="48"/>
        <end position="67"/>
    </location>
</feature>
<comment type="caution">
    <text evidence="2">The sequence shown here is derived from an EMBL/GenBank/DDBJ whole genome shotgun (WGS) entry which is preliminary data.</text>
</comment>
<reference evidence="2" key="1">
    <citation type="submission" date="2022-07" db="EMBL/GenBank/DDBJ databases">
        <title>Pseudosulfitobacter sp. strain AP-MA-4, whole genome sequence.</title>
        <authorList>
            <person name="Jiang Y."/>
        </authorList>
    </citation>
    <scope>NUCLEOTIDE SEQUENCE</scope>
    <source>
        <strain evidence="2">AP-MA-4</strain>
    </source>
</reference>
<evidence type="ECO:0000313" key="3">
    <source>
        <dbReference type="Proteomes" id="UP001165396"/>
    </source>
</evidence>
<dbReference type="EMBL" id="JANKJG010000009">
    <property type="protein sequence ID" value="MCR8827425.1"/>
    <property type="molecule type" value="Genomic_DNA"/>
</dbReference>
<proteinExistence type="predicted"/>
<evidence type="ECO:0000313" key="2">
    <source>
        <dbReference type="EMBL" id="MCR8827425.1"/>
    </source>
</evidence>
<protein>
    <submittedName>
        <fullName evidence="2">Uncharacterized protein</fullName>
    </submittedName>
</protein>
<gene>
    <name evidence="2" type="ORF">NTA49_12855</name>
</gene>
<accession>A0ABT1Z2T6</accession>
<keyword evidence="3" id="KW-1185">Reference proteome</keyword>